<dbReference type="CDD" id="cd05233">
    <property type="entry name" value="SDR_c"/>
    <property type="match status" value="1"/>
</dbReference>
<proteinExistence type="inferred from homology"/>
<comment type="caution">
    <text evidence="3">The sequence shown here is derived from an EMBL/GenBank/DDBJ whole genome shotgun (WGS) entry which is preliminary data.</text>
</comment>
<dbReference type="Pfam" id="PF00106">
    <property type="entry name" value="adh_short"/>
    <property type="match status" value="1"/>
</dbReference>
<dbReference type="GO" id="GO:0016491">
    <property type="term" value="F:oxidoreductase activity"/>
    <property type="evidence" value="ECO:0007669"/>
    <property type="project" value="UniProtKB-KW"/>
</dbReference>
<reference evidence="3 4" key="1">
    <citation type="submission" date="2017-01" db="EMBL/GenBank/DDBJ databases">
        <authorList>
            <person name="Varghese N."/>
            <person name="Submissions S."/>
        </authorList>
    </citation>
    <scope>NUCLEOTIDE SEQUENCE [LARGE SCALE GENOMIC DNA]</scope>
    <source>
        <strain evidence="3 4">ATCC 35905</strain>
    </source>
</reference>
<dbReference type="OrthoDB" id="9790785at2"/>
<keyword evidence="2" id="KW-0560">Oxidoreductase</keyword>
<evidence type="ECO:0000256" key="1">
    <source>
        <dbReference type="ARBA" id="ARBA00006484"/>
    </source>
</evidence>
<protein>
    <submittedName>
        <fullName evidence="3">NADP-dependent 3-hydroxy acid dehydrogenase YdfG</fullName>
    </submittedName>
</protein>
<name>A0A8G2CJM4_ACIRU</name>
<dbReference type="Proteomes" id="UP000186308">
    <property type="component" value="Unassembled WGS sequence"/>
</dbReference>
<dbReference type="InterPro" id="IPR036291">
    <property type="entry name" value="NAD(P)-bd_dom_sf"/>
</dbReference>
<comment type="similarity">
    <text evidence="1">Belongs to the short-chain dehydrogenases/reductases (SDR) family.</text>
</comment>
<evidence type="ECO:0000313" key="4">
    <source>
        <dbReference type="Proteomes" id="UP000186308"/>
    </source>
</evidence>
<gene>
    <name evidence="3" type="ORF">SAMN05421828_10666</name>
</gene>
<dbReference type="InterPro" id="IPR002347">
    <property type="entry name" value="SDR_fam"/>
</dbReference>
<organism evidence="3 4">
    <name type="scientific">Acidiphilium rubrum</name>
    <dbReference type="NCBI Taxonomy" id="526"/>
    <lineage>
        <taxon>Bacteria</taxon>
        <taxon>Pseudomonadati</taxon>
        <taxon>Pseudomonadota</taxon>
        <taxon>Alphaproteobacteria</taxon>
        <taxon>Acetobacterales</taxon>
        <taxon>Acidocellaceae</taxon>
        <taxon>Acidiphilium</taxon>
    </lineage>
</organism>
<dbReference type="RefSeq" id="WP_035229104.1">
    <property type="nucleotide sequence ID" value="NZ_FTNE01000006.1"/>
</dbReference>
<sequence length="222" mass="22937">MDEPSTQVLSGTVALVTGASRGIGAATAIGLARLGAHVVIAARDDVGLTATDDAIRALGGEATLLPADLTKGDVTDQIGISLYERFGRLDILVHAAATAGRLLPVGQIDQTDWEPAFGINATATWRLIRACGGLLRDAPYGRAVALVRNGAPAAYAGVVGASMAARRDLVLSWAAEVARTRLRVNLFDSAMLAAEPAAARLVAMSLPSEMRHGTVVTGRTDT</sequence>
<accession>A0A8G2CJM4</accession>
<dbReference type="PRINTS" id="PR00081">
    <property type="entry name" value="GDHRDH"/>
</dbReference>
<evidence type="ECO:0000313" key="3">
    <source>
        <dbReference type="EMBL" id="SIQ55551.1"/>
    </source>
</evidence>
<keyword evidence="4" id="KW-1185">Reference proteome</keyword>
<dbReference type="AlphaFoldDB" id="A0A8G2CJM4"/>
<dbReference type="PANTHER" id="PTHR43669:SF3">
    <property type="entry name" value="ALCOHOL DEHYDROGENASE, PUTATIVE (AFU_ORTHOLOGUE AFUA_3G03445)-RELATED"/>
    <property type="match status" value="1"/>
</dbReference>
<dbReference type="SUPFAM" id="SSF51735">
    <property type="entry name" value="NAD(P)-binding Rossmann-fold domains"/>
    <property type="match status" value="1"/>
</dbReference>
<dbReference type="PANTHER" id="PTHR43669">
    <property type="entry name" value="5-KETO-D-GLUCONATE 5-REDUCTASE"/>
    <property type="match status" value="1"/>
</dbReference>
<evidence type="ECO:0000256" key="2">
    <source>
        <dbReference type="ARBA" id="ARBA00023002"/>
    </source>
</evidence>
<dbReference type="Gene3D" id="3.40.50.720">
    <property type="entry name" value="NAD(P)-binding Rossmann-like Domain"/>
    <property type="match status" value="1"/>
</dbReference>
<dbReference type="EMBL" id="FTNE01000006">
    <property type="protein sequence ID" value="SIQ55551.1"/>
    <property type="molecule type" value="Genomic_DNA"/>
</dbReference>